<name>A0A4Q1D9H3_9BACT</name>
<comment type="caution">
    <text evidence="1">The sequence shown here is derived from an EMBL/GenBank/DDBJ whole genome shotgun (WGS) entry which is preliminary data.</text>
</comment>
<dbReference type="Gene3D" id="3.90.930.1">
    <property type="match status" value="1"/>
</dbReference>
<dbReference type="RefSeq" id="WP_129001742.1">
    <property type="nucleotide sequence ID" value="NZ_SDHZ01000001.1"/>
</dbReference>
<gene>
    <name evidence="1" type="ORF">ESB13_04050</name>
</gene>
<proteinExistence type="predicted"/>
<dbReference type="EMBL" id="SDHZ01000001">
    <property type="protein sequence ID" value="RXK85991.1"/>
    <property type="molecule type" value="Genomic_DNA"/>
</dbReference>
<dbReference type="Proteomes" id="UP000290545">
    <property type="component" value="Unassembled WGS sequence"/>
</dbReference>
<organism evidence="1 2">
    <name type="scientific">Filimonas effusa</name>
    <dbReference type="NCBI Taxonomy" id="2508721"/>
    <lineage>
        <taxon>Bacteria</taxon>
        <taxon>Pseudomonadati</taxon>
        <taxon>Bacteroidota</taxon>
        <taxon>Chitinophagia</taxon>
        <taxon>Chitinophagales</taxon>
        <taxon>Chitinophagaceae</taxon>
        <taxon>Filimonas</taxon>
    </lineage>
</organism>
<sequence length="466" mass="53980">MKIILTLISSVVLGLTATAQLTEKNMRYKEYAGRYGGNDGICLFDDGRFMIYGYATAVFGNYLFEKDHMLFYPDKEDRFNVFATHNKSIGDTARINFAGFDRGGATFVRFDTNSVRRVFNKDANCFNGPFVYELAYTPATFTLIGVTDDDGWYRGNKLEAWTFENTEGYNDFVFSYIAPKLEYEDFSGNISAEGNRAVIRLSNYGGDRGYVKNTPDEEEQRQWNEILAMKAGYDLQRKTVINSIYANRHYRVFFPDSSSYNFDKGTNQYISRDAAGNEDYFRANPYNDDRYLRRYSKLKYAARNSKKLASNEVADTSIFFTTCGEGSERSYRYKHLQYDSVERYDEPIRTLKPAPIPETLAPGKVIKEYIKDGLRYSEEYEKGELVRREAWDTDKSKSTVQYFKNGKLDKREEITNRYNIPGEVIRTYDKNGKLLQRKVASFENGAVIYHIYDAKGKLLKVDRHLQ</sequence>
<reference evidence="1 2" key="1">
    <citation type="submission" date="2019-01" db="EMBL/GenBank/DDBJ databases">
        <title>Filimonas sp. strain TTM-71.</title>
        <authorList>
            <person name="Chen W.-M."/>
        </authorList>
    </citation>
    <scope>NUCLEOTIDE SEQUENCE [LARGE SCALE GENOMIC DNA]</scope>
    <source>
        <strain evidence="1 2">TTM-71</strain>
    </source>
</reference>
<accession>A0A4Q1D9H3</accession>
<evidence type="ECO:0000313" key="2">
    <source>
        <dbReference type="Proteomes" id="UP000290545"/>
    </source>
</evidence>
<protein>
    <submittedName>
        <fullName evidence="1">Uncharacterized protein</fullName>
    </submittedName>
</protein>
<keyword evidence="2" id="KW-1185">Reference proteome</keyword>
<dbReference type="OrthoDB" id="6654917at2"/>
<evidence type="ECO:0000313" key="1">
    <source>
        <dbReference type="EMBL" id="RXK85991.1"/>
    </source>
</evidence>
<dbReference type="AlphaFoldDB" id="A0A4Q1D9H3"/>